<evidence type="ECO:0000313" key="9">
    <source>
        <dbReference type="Proteomes" id="UP000594638"/>
    </source>
</evidence>
<keyword evidence="9" id="KW-1185">Reference proteome</keyword>
<dbReference type="InterPro" id="IPR013783">
    <property type="entry name" value="Ig-like_fold"/>
</dbReference>
<dbReference type="Gene3D" id="2.60.40.10">
    <property type="entry name" value="Immunoglobulins"/>
    <property type="match status" value="2"/>
</dbReference>
<comment type="similarity">
    <text evidence="2">Belongs to the VAMP-associated protein (VAP) (TC 9.B.17) family.</text>
</comment>
<dbReference type="GO" id="GO:0005789">
    <property type="term" value="C:endoplasmic reticulum membrane"/>
    <property type="evidence" value="ECO:0007669"/>
    <property type="project" value="InterPro"/>
</dbReference>
<dbReference type="AlphaFoldDB" id="A0A8S0Q2Z6"/>
<name>A0A8S0Q2Z6_OLEEU</name>
<organism evidence="8 9">
    <name type="scientific">Olea europaea subsp. europaea</name>
    <dbReference type="NCBI Taxonomy" id="158383"/>
    <lineage>
        <taxon>Eukaryota</taxon>
        <taxon>Viridiplantae</taxon>
        <taxon>Streptophyta</taxon>
        <taxon>Embryophyta</taxon>
        <taxon>Tracheophyta</taxon>
        <taxon>Spermatophyta</taxon>
        <taxon>Magnoliopsida</taxon>
        <taxon>eudicotyledons</taxon>
        <taxon>Gunneridae</taxon>
        <taxon>Pentapetalae</taxon>
        <taxon>asterids</taxon>
        <taxon>lamiids</taxon>
        <taxon>Lamiales</taxon>
        <taxon>Oleaceae</taxon>
        <taxon>Oleeae</taxon>
        <taxon>Olea</taxon>
    </lineage>
</organism>
<protein>
    <submittedName>
        <fullName evidence="8">Vesicle-associated 1-2</fullName>
    </submittedName>
</protein>
<keyword evidence="4 6" id="KW-1133">Transmembrane helix</keyword>
<dbReference type="PANTHER" id="PTHR10809:SF6">
    <property type="entry name" value="AT11025P-RELATED"/>
    <property type="match status" value="1"/>
</dbReference>
<dbReference type="PANTHER" id="PTHR10809">
    <property type="entry name" value="VESICLE-ASSOCIATED MEMBRANE PROTEIN-ASSOCIATED PROTEIN"/>
    <property type="match status" value="1"/>
</dbReference>
<evidence type="ECO:0000256" key="6">
    <source>
        <dbReference type="SAM" id="Phobius"/>
    </source>
</evidence>
<evidence type="ECO:0000256" key="5">
    <source>
        <dbReference type="ARBA" id="ARBA00023136"/>
    </source>
</evidence>
<evidence type="ECO:0000259" key="7">
    <source>
        <dbReference type="PROSITE" id="PS50202"/>
    </source>
</evidence>
<evidence type="ECO:0000256" key="3">
    <source>
        <dbReference type="ARBA" id="ARBA00022692"/>
    </source>
</evidence>
<comment type="subcellular location">
    <subcellularLocation>
        <location evidence="1">Membrane</location>
        <topology evidence="1">Single-pass type IV membrane protein</topology>
    </subcellularLocation>
</comment>
<feature type="domain" description="MSP" evidence="7">
    <location>
        <begin position="116"/>
        <end position="229"/>
    </location>
</feature>
<dbReference type="PROSITE" id="PS50202">
    <property type="entry name" value="MSP"/>
    <property type="match status" value="2"/>
</dbReference>
<dbReference type="OrthoDB" id="264603at2759"/>
<feature type="transmembrane region" description="Helical" evidence="6">
    <location>
        <begin position="275"/>
        <end position="292"/>
    </location>
</feature>
<evidence type="ECO:0000256" key="2">
    <source>
        <dbReference type="ARBA" id="ARBA00008932"/>
    </source>
</evidence>
<evidence type="ECO:0000256" key="1">
    <source>
        <dbReference type="ARBA" id="ARBA00004211"/>
    </source>
</evidence>
<dbReference type="InterPro" id="IPR016763">
    <property type="entry name" value="VAP"/>
</dbReference>
<dbReference type="GO" id="GO:0061817">
    <property type="term" value="P:endoplasmic reticulum-plasma membrane tethering"/>
    <property type="evidence" value="ECO:0007669"/>
    <property type="project" value="TreeGrafter"/>
</dbReference>
<accession>A0A8S0Q2Z6</accession>
<dbReference type="Pfam" id="PF00635">
    <property type="entry name" value="Motile_Sperm"/>
    <property type="match status" value="2"/>
</dbReference>
<dbReference type="EMBL" id="CACTIH010000285">
    <property type="protein sequence ID" value="CAA2958779.1"/>
    <property type="molecule type" value="Genomic_DNA"/>
</dbReference>
<dbReference type="Gramene" id="OE9A031543T1">
    <property type="protein sequence ID" value="OE9A031543C1"/>
    <property type="gene ID" value="OE9A031543"/>
</dbReference>
<keyword evidence="5 6" id="KW-0472">Membrane</keyword>
<evidence type="ECO:0000313" key="8">
    <source>
        <dbReference type="EMBL" id="CAA2958779.1"/>
    </source>
</evidence>
<dbReference type="InterPro" id="IPR000535">
    <property type="entry name" value="MSP_dom"/>
</dbReference>
<feature type="domain" description="MSP" evidence="7">
    <location>
        <begin position="6"/>
        <end position="124"/>
    </location>
</feature>
<dbReference type="SUPFAM" id="SSF49354">
    <property type="entry name" value="PapD-like"/>
    <property type="match status" value="2"/>
</dbReference>
<sequence length="349" mass="39209">MSTEELLKIEPSVLTFQFELNKQASCSIRLSNNTQKRVAFKVMTTNPKKYWVQFNVGIISPRSTKDITVTMQSQKKAPPSMQCKDKFLIQSIVPSSGATVEDFRSLFNKEGHPIQKCKLEVVYNIVPQVPSSIPDGSLSNVTENRVAFKVKTTNTIKYCVIPSKGFVLPRSTCDITVKMQAQNEFPPDVKCSDKFLIQSIVANAAATTNDIPTDMFNKCKECKLRVEYVFWPHPPSTMTSEEGSSWNVSNVEARNSSNPKVVPGHDRIVNNGRDVILGLIIIGLFGIVIWCIMKMAMLLIGSLIFLMTTVVIKMVNKMVSDSVEDWVVKALFYIFVHFLFGRRNNVHGL</sequence>
<proteinExistence type="inferred from homology"/>
<dbReference type="InterPro" id="IPR008962">
    <property type="entry name" value="PapD-like_sf"/>
</dbReference>
<reference evidence="8 9" key="1">
    <citation type="submission" date="2019-12" db="EMBL/GenBank/DDBJ databases">
        <authorList>
            <person name="Alioto T."/>
            <person name="Alioto T."/>
            <person name="Gomez Garrido J."/>
        </authorList>
    </citation>
    <scope>NUCLEOTIDE SEQUENCE [LARGE SCALE GENOMIC DNA]</scope>
</reference>
<dbReference type="Proteomes" id="UP000594638">
    <property type="component" value="Unassembled WGS sequence"/>
</dbReference>
<evidence type="ECO:0000256" key="4">
    <source>
        <dbReference type="ARBA" id="ARBA00022989"/>
    </source>
</evidence>
<dbReference type="GO" id="GO:0090158">
    <property type="term" value="P:endoplasmic reticulum membrane organization"/>
    <property type="evidence" value="ECO:0007669"/>
    <property type="project" value="TreeGrafter"/>
</dbReference>
<gene>
    <name evidence="8" type="ORF">OLEA9_A031543</name>
</gene>
<dbReference type="GO" id="GO:0005886">
    <property type="term" value="C:plasma membrane"/>
    <property type="evidence" value="ECO:0007669"/>
    <property type="project" value="TreeGrafter"/>
</dbReference>
<feature type="transmembrane region" description="Helical" evidence="6">
    <location>
        <begin position="326"/>
        <end position="342"/>
    </location>
</feature>
<keyword evidence="3 6" id="KW-0812">Transmembrane</keyword>
<dbReference type="FunFam" id="2.60.40.10:FF:000813">
    <property type="entry name" value="Vesicle-associated protein 1-1"/>
    <property type="match status" value="1"/>
</dbReference>
<comment type="caution">
    <text evidence="8">The sequence shown here is derived from an EMBL/GenBank/DDBJ whole genome shotgun (WGS) entry which is preliminary data.</text>
</comment>